<keyword evidence="3 6" id="KW-0812">Transmembrane</keyword>
<feature type="transmembrane region" description="Helical" evidence="6">
    <location>
        <begin position="156"/>
        <end position="185"/>
    </location>
</feature>
<feature type="domain" description="DUF2179" evidence="7">
    <location>
        <begin position="223"/>
        <end position="277"/>
    </location>
</feature>
<dbReference type="CDD" id="cd16380">
    <property type="entry name" value="YitT_C"/>
    <property type="match status" value="1"/>
</dbReference>
<protein>
    <submittedName>
        <fullName evidence="8">YitT family protein</fullName>
    </submittedName>
</protein>
<keyword evidence="5 6" id="KW-0472">Membrane</keyword>
<dbReference type="InterPro" id="IPR015867">
    <property type="entry name" value="N-reg_PII/ATP_PRibTrfase_C"/>
</dbReference>
<dbReference type="InterPro" id="IPR051461">
    <property type="entry name" value="UPF0750_membrane"/>
</dbReference>
<evidence type="ECO:0000256" key="4">
    <source>
        <dbReference type="ARBA" id="ARBA00022989"/>
    </source>
</evidence>
<dbReference type="InterPro" id="IPR003740">
    <property type="entry name" value="YitT"/>
</dbReference>
<proteinExistence type="predicted"/>
<gene>
    <name evidence="8" type="ORF">M4L21_04715</name>
</gene>
<comment type="caution">
    <text evidence="8">The sequence shown here is derived from an EMBL/GenBank/DDBJ whole genome shotgun (WGS) entry which is preliminary data.</text>
</comment>
<dbReference type="PANTHER" id="PTHR33545:SF4">
    <property type="entry name" value="UPF0750 MEMBRANE PROTEIN YXKD"/>
    <property type="match status" value="1"/>
</dbReference>
<name>A0A9X4LDF1_9STAP</name>
<dbReference type="PANTHER" id="PTHR33545">
    <property type="entry name" value="UPF0750 MEMBRANE PROTEIN YITT-RELATED"/>
    <property type="match status" value="1"/>
</dbReference>
<evidence type="ECO:0000259" key="7">
    <source>
        <dbReference type="Pfam" id="PF10035"/>
    </source>
</evidence>
<dbReference type="RefSeq" id="WP_277581516.1">
    <property type="nucleotide sequence ID" value="NZ_JAMBPV010000005.1"/>
</dbReference>
<keyword evidence="4 6" id="KW-1133">Transmembrane helix</keyword>
<comment type="subcellular location">
    <subcellularLocation>
        <location evidence="1">Cell membrane</location>
        <topology evidence="1">Multi-pass membrane protein</topology>
    </subcellularLocation>
</comment>
<evidence type="ECO:0000313" key="8">
    <source>
        <dbReference type="EMBL" id="MDG0858625.1"/>
    </source>
</evidence>
<dbReference type="GO" id="GO:0005886">
    <property type="term" value="C:plasma membrane"/>
    <property type="evidence" value="ECO:0007669"/>
    <property type="project" value="UniProtKB-SubCell"/>
</dbReference>
<dbReference type="Pfam" id="PF02588">
    <property type="entry name" value="YitT_membrane"/>
    <property type="match status" value="1"/>
</dbReference>
<organism evidence="8 9">
    <name type="scientific">Staphylococcus equorum</name>
    <dbReference type="NCBI Taxonomy" id="246432"/>
    <lineage>
        <taxon>Bacteria</taxon>
        <taxon>Bacillati</taxon>
        <taxon>Bacillota</taxon>
        <taxon>Bacilli</taxon>
        <taxon>Bacillales</taxon>
        <taxon>Staphylococcaceae</taxon>
        <taxon>Staphylococcus</taxon>
    </lineage>
</organism>
<dbReference type="Pfam" id="PF10035">
    <property type="entry name" value="DUF2179"/>
    <property type="match status" value="1"/>
</dbReference>
<reference evidence="8" key="1">
    <citation type="submission" date="2022-05" db="EMBL/GenBank/DDBJ databases">
        <title>Comparative genomics of Staphylococcus equorum isolates.</title>
        <authorList>
            <person name="Luelf R.H."/>
        </authorList>
    </citation>
    <scope>NUCLEOTIDE SEQUENCE</scope>
    <source>
        <strain evidence="8">TMW 2.2343</strain>
    </source>
</reference>
<dbReference type="AlphaFoldDB" id="A0A9X4LDF1"/>
<evidence type="ECO:0000256" key="5">
    <source>
        <dbReference type="ARBA" id="ARBA00023136"/>
    </source>
</evidence>
<feature type="transmembrane region" description="Helical" evidence="6">
    <location>
        <begin position="81"/>
        <end position="98"/>
    </location>
</feature>
<dbReference type="InterPro" id="IPR019264">
    <property type="entry name" value="DUF2179"/>
</dbReference>
<sequence length="284" mass="30713">MKMMKQLFRDHTKNIIVCLIGAFVSAIAVNCFILESNLGDGGTVGISLALKYAFGWSPALTSLIINTIVIIVGWKFLSTRTAVYTFIANTAISLFLDLTENFSTGIDNFVINAAFGGVFVGVGIGLVIAAGGVIGGTSVVAKMLNKYFDIKTSQGIFLLDGLVVLSFLFVLPLENVLFTIIMIFITERATSFIIEGFNPKKAVTIISDKNEKISDKINSFTGRGSTLLKGKGGFGKKETSMLYVVVPQSQVTRVKKLVNEEDDQAFLVIHDVRDVLGSGFINLT</sequence>
<keyword evidence="2" id="KW-1003">Cell membrane</keyword>
<feature type="transmembrane region" description="Helical" evidence="6">
    <location>
        <begin position="52"/>
        <end position="74"/>
    </location>
</feature>
<evidence type="ECO:0000256" key="3">
    <source>
        <dbReference type="ARBA" id="ARBA00022692"/>
    </source>
</evidence>
<evidence type="ECO:0000256" key="1">
    <source>
        <dbReference type="ARBA" id="ARBA00004651"/>
    </source>
</evidence>
<dbReference type="Proteomes" id="UP001152302">
    <property type="component" value="Unassembled WGS sequence"/>
</dbReference>
<dbReference type="PIRSF" id="PIRSF006483">
    <property type="entry name" value="Membrane_protein_YitT"/>
    <property type="match status" value="1"/>
</dbReference>
<evidence type="ECO:0000256" key="6">
    <source>
        <dbReference type="SAM" id="Phobius"/>
    </source>
</evidence>
<evidence type="ECO:0000313" key="9">
    <source>
        <dbReference type="Proteomes" id="UP001152302"/>
    </source>
</evidence>
<accession>A0A9X4LDF1</accession>
<dbReference type="EMBL" id="JAMBPX010000003">
    <property type="protein sequence ID" value="MDG0858625.1"/>
    <property type="molecule type" value="Genomic_DNA"/>
</dbReference>
<feature type="transmembrane region" description="Helical" evidence="6">
    <location>
        <begin position="110"/>
        <end position="135"/>
    </location>
</feature>
<dbReference type="Gene3D" id="3.30.70.120">
    <property type="match status" value="1"/>
</dbReference>
<evidence type="ECO:0000256" key="2">
    <source>
        <dbReference type="ARBA" id="ARBA00022475"/>
    </source>
</evidence>